<dbReference type="InterPro" id="IPR002150">
    <property type="entry name" value="Ribosomal_bL31"/>
</dbReference>
<evidence type="ECO:0000256" key="4">
    <source>
        <dbReference type="ARBA" id="ARBA00022980"/>
    </source>
</evidence>
<keyword evidence="3 7" id="KW-0694">RNA-binding</keyword>
<dbReference type="eggNOG" id="COG0254">
    <property type="taxonomic scope" value="Bacteria"/>
</dbReference>
<name>W4RQ39_9BACI</name>
<keyword evidence="4 7" id="KW-0689">Ribosomal protein</keyword>
<dbReference type="GO" id="GO:0046872">
    <property type="term" value="F:metal ion binding"/>
    <property type="evidence" value="ECO:0007669"/>
    <property type="project" value="UniProtKB-KW"/>
</dbReference>
<comment type="cofactor">
    <cofactor evidence="7">
        <name>Zn(2+)</name>
        <dbReference type="ChEBI" id="CHEBI:29105"/>
    </cofactor>
    <text evidence="7">Binds 1 zinc ion per subunit.</text>
</comment>
<sequence length="72" mass="8234">MKRMKSGIHPNYKTVKVTCACGNEFETGSVKNEIRVETCSECHPFYTGRQKFAEAGGRVDRFNKKYGLKNEQ</sequence>
<dbReference type="Pfam" id="PF01197">
    <property type="entry name" value="Ribosomal_L31"/>
    <property type="match status" value="1"/>
</dbReference>
<organism evidence="8 9">
    <name type="scientific">Mesobacillus boroniphilus JCM 21738</name>
    <dbReference type="NCBI Taxonomy" id="1294265"/>
    <lineage>
        <taxon>Bacteria</taxon>
        <taxon>Bacillati</taxon>
        <taxon>Bacillota</taxon>
        <taxon>Bacilli</taxon>
        <taxon>Bacillales</taxon>
        <taxon>Bacillaceae</taxon>
        <taxon>Mesobacillus</taxon>
    </lineage>
</organism>
<dbReference type="NCBIfam" id="NF001809">
    <property type="entry name" value="PRK00528.1"/>
    <property type="match status" value="1"/>
</dbReference>
<gene>
    <name evidence="7" type="primary">rpmE</name>
    <name evidence="8" type="ORF">JCM21738_3461</name>
</gene>
<dbReference type="Proteomes" id="UP000018949">
    <property type="component" value="Unassembled WGS sequence"/>
</dbReference>
<keyword evidence="9" id="KW-1185">Reference proteome</keyword>
<evidence type="ECO:0000313" key="8">
    <source>
        <dbReference type="EMBL" id="GAE46550.1"/>
    </source>
</evidence>
<comment type="caution">
    <text evidence="8">The sequence shown here is derived from an EMBL/GenBank/DDBJ whole genome shotgun (WGS) entry which is preliminary data.</text>
</comment>
<feature type="binding site" evidence="7">
    <location>
        <position position="21"/>
    </location>
    <ligand>
        <name>Zn(2+)</name>
        <dbReference type="ChEBI" id="CHEBI:29105"/>
    </ligand>
</feature>
<keyword evidence="7" id="KW-0479">Metal-binding</keyword>
<accession>W4RQ39</accession>
<keyword evidence="2 7" id="KW-0699">rRNA-binding</keyword>
<dbReference type="EMBL" id="BAUW01000047">
    <property type="protein sequence ID" value="GAE46550.1"/>
    <property type="molecule type" value="Genomic_DNA"/>
</dbReference>
<proteinExistence type="inferred from homology"/>
<dbReference type="InterPro" id="IPR042105">
    <property type="entry name" value="Ribosomal_bL31_sf"/>
</dbReference>
<feature type="binding site" evidence="7">
    <location>
        <position position="42"/>
    </location>
    <ligand>
        <name>Zn(2+)</name>
        <dbReference type="ChEBI" id="CHEBI:29105"/>
    </ligand>
</feature>
<dbReference type="PRINTS" id="PR01249">
    <property type="entry name" value="RIBOSOMALL31"/>
</dbReference>
<dbReference type="GO" id="GO:0006412">
    <property type="term" value="P:translation"/>
    <property type="evidence" value="ECO:0007669"/>
    <property type="project" value="UniProtKB-UniRule"/>
</dbReference>
<dbReference type="PANTHER" id="PTHR33280:SF1">
    <property type="entry name" value="LARGE RIBOSOMAL SUBUNIT PROTEIN BL31C"/>
    <property type="match status" value="1"/>
</dbReference>
<protein>
    <recommendedName>
        <fullName evidence="6 7">Large ribosomal subunit protein bL31</fullName>
    </recommendedName>
</protein>
<feature type="binding site" evidence="7">
    <location>
        <position position="39"/>
    </location>
    <ligand>
        <name>Zn(2+)</name>
        <dbReference type="ChEBI" id="CHEBI:29105"/>
    </ligand>
</feature>
<dbReference type="GO" id="GO:0019843">
    <property type="term" value="F:rRNA binding"/>
    <property type="evidence" value="ECO:0007669"/>
    <property type="project" value="UniProtKB-KW"/>
</dbReference>
<dbReference type="PANTHER" id="PTHR33280">
    <property type="entry name" value="50S RIBOSOMAL PROTEIN L31, CHLOROPLASTIC"/>
    <property type="match status" value="1"/>
</dbReference>
<dbReference type="PROSITE" id="PS01143">
    <property type="entry name" value="RIBOSOMAL_L31"/>
    <property type="match status" value="1"/>
</dbReference>
<keyword evidence="5 7" id="KW-0687">Ribonucleoprotein</keyword>
<evidence type="ECO:0000256" key="6">
    <source>
        <dbReference type="ARBA" id="ARBA00035687"/>
    </source>
</evidence>
<dbReference type="NCBIfam" id="NF000612">
    <property type="entry name" value="PRK00019.1"/>
    <property type="match status" value="1"/>
</dbReference>
<evidence type="ECO:0000256" key="1">
    <source>
        <dbReference type="ARBA" id="ARBA00009296"/>
    </source>
</evidence>
<evidence type="ECO:0000256" key="5">
    <source>
        <dbReference type="ARBA" id="ARBA00023274"/>
    </source>
</evidence>
<dbReference type="GO" id="GO:1990904">
    <property type="term" value="C:ribonucleoprotein complex"/>
    <property type="evidence" value="ECO:0007669"/>
    <property type="project" value="UniProtKB-KW"/>
</dbReference>
<dbReference type="InterPro" id="IPR034704">
    <property type="entry name" value="Ribosomal_bL28/bL31-like_sf"/>
</dbReference>
<comment type="similarity">
    <text evidence="1 7">Belongs to the bacterial ribosomal protein bL31 family. Type A subfamily.</text>
</comment>
<evidence type="ECO:0000256" key="2">
    <source>
        <dbReference type="ARBA" id="ARBA00022730"/>
    </source>
</evidence>
<dbReference type="InterPro" id="IPR027491">
    <property type="entry name" value="Ribosomal_bL31_A"/>
</dbReference>
<dbReference type="GO" id="GO:0003735">
    <property type="term" value="F:structural constituent of ribosome"/>
    <property type="evidence" value="ECO:0007669"/>
    <property type="project" value="InterPro"/>
</dbReference>
<dbReference type="Gene3D" id="4.10.830.30">
    <property type="entry name" value="Ribosomal protein L31"/>
    <property type="match status" value="1"/>
</dbReference>
<comment type="subunit">
    <text evidence="7">Part of the 50S ribosomal subunit.</text>
</comment>
<comment type="function">
    <text evidence="7">Binds the 23S rRNA.</text>
</comment>
<dbReference type="HAMAP" id="MF_00501">
    <property type="entry name" value="Ribosomal_bL31_1"/>
    <property type="match status" value="1"/>
</dbReference>
<dbReference type="AlphaFoldDB" id="W4RQ39"/>
<feature type="binding site" evidence="7">
    <location>
        <position position="19"/>
    </location>
    <ligand>
        <name>Zn(2+)</name>
        <dbReference type="ChEBI" id="CHEBI:29105"/>
    </ligand>
</feature>
<dbReference type="NCBIfam" id="TIGR00105">
    <property type="entry name" value="L31"/>
    <property type="match status" value="1"/>
</dbReference>
<keyword evidence="7" id="KW-0862">Zinc</keyword>
<evidence type="ECO:0000256" key="3">
    <source>
        <dbReference type="ARBA" id="ARBA00022884"/>
    </source>
</evidence>
<dbReference type="SUPFAM" id="SSF143800">
    <property type="entry name" value="L28p-like"/>
    <property type="match status" value="1"/>
</dbReference>
<evidence type="ECO:0000313" key="9">
    <source>
        <dbReference type="Proteomes" id="UP000018949"/>
    </source>
</evidence>
<dbReference type="GO" id="GO:0005840">
    <property type="term" value="C:ribosome"/>
    <property type="evidence" value="ECO:0007669"/>
    <property type="project" value="UniProtKB-KW"/>
</dbReference>
<reference evidence="8 9" key="1">
    <citation type="submission" date="2013-12" db="EMBL/GenBank/DDBJ databases">
        <title>NBRP : Genome information of microbial organism related human and environment.</title>
        <authorList>
            <person name="Hattori M."/>
            <person name="Oshima K."/>
            <person name="Inaba H."/>
            <person name="Suda W."/>
            <person name="Sakamoto M."/>
            <person name="Iino T."/>
            <person name="Kitahara M."/>
            <person name="Oshida Y."/>
            <person name="Iida T."/>
            <person name="Kudo T."/>
            <person name="Itoh T."/>
            <person name="Ahmed I."/>
            <person name="Ohkuma M."/>
        </authorList>
    </citation>
    <scope>NUCLEOTIDE SEQUENCE [LARGE SCALE GENOMIC DNA]</scope>
    <source>
        <strain evidence="8 9">JCM 21738</strain>
    </source>
</reference>
<evidence type="ECO:0000256" key="7">
    <source>
        <dbReference type="HAMAP-Rule" id="MF_00501"/>
    </source>
</evidence>